<evidence type="ECO:0000313" key="1">
    <source>
        <dbReference type="EMBL" id="MBO8430882.1"/>
    </source>
</evidence>
<reference evidence="1" key="2">
    <citation type="journal article" date="2021" name="PeerJ">
        <title>Extensive microbial diversity within the chicken gut microbiome revealed by metagenomics and culture.</title>
        <authorList>
            <person name="Gilroy R."/>
            <person name="Ravi A."/>
            <person name="Getino M."/>
            <person name="Pursley I."/>
            <person name="Horton D.L."/>
            <person name="Alikhan N.F."/>
            <person name="Baker D."/>
            <person name="Gharbi K."/>
            <person name="Hall N."/>
            <person name="Watson M."/>
            <person name="Adriaenssens E.M."/>
            <person name="Foster-Nyarko E."/>
            <person name="Jarju S."/>
            <person name="Secka A."/>
            <person name="Antonio M."/>
            <person name="Oren A."/>
            <person name="Chaudhuri R.R."/>
            <person name="La Ragione R."/>
            <person name="Hildebrand F."/>
            <person name="Pallen M.J."/>
        </authorList>
    </citation>
    <scope>NUCLEOTIDE SEQUENCE</scope>
    <source>
        <strain evidence="1">10192</strain>
    </source>
</reference>
<sequence>MINNNEKLGVFIVPTGIGAAIGGYAGDASCYARKFSKLAKLIVNPNVVNAGGFSGINDNMFYVEGYSLDEFFKGNVNLQPSVSNRIGIVFDKAIPSDVLNVHINTINAVKTVYGIDICGYDVTLKEAGVEFNLNSDGVSSGSVKNIETLIASAKKLIANGAEAIAVVCMFDDPEDMNEDYANGEGTDPVGGVEAIISHCMSKALNVPVAHSPAFADYSISSEIVNPKSSSEYITPTFLPCVLLGLSSAPKLVNTGGIGIYNVDFLVMPYDSLGCVPVFEALKKNIPVYVIKENTTALNVTNKLLHKSDNIKEFETYDECYKFLSLL</sequence>
<reference evidence="1" key="1">
    <citation type="submission" date="2020-10" db="EMBL/GenBank/DDBJ databases">
        <authorList>
            <person name="Gilroy R."/>
        </authorList>
    </citation>
    <scope>NUCLEOTIDE SEQUENCE</scope>
    <source>
        <strain evidence="1">10192</strain>
    </source>
</reference>
<dbReference type="EMBL" id="JADIND010000121">
    <property type="protein sequence ID" value="MBO8430882.1"/>
    <property type="molecule type" value="Genomic_DNA"/>
</dbReference>
<proteinExistence type="predicted"/>
<dbReference type="PANTHER" id="PTHR36891:SF1">
    <property type="entry name" value="OS01G0127400 PROTEIN"/>
    <property type="match status" value="1"/>
</dbReference>
<organism evidence="1 2">
    <name type="scientific">Candidatus Scatousia excrementipullorum</name>
    <dbReference type="NCBI Taxonomy" id="2840936"/>
    <lineage>
        <taxon>Bacteria</taxon>
        <taxon>Candidatus Scatousia</taxon>
    </lineage>
</organism>
<dbReference type="InterPro" id="IPR021763">
    <property type="entry name" value="DUF3326"/>
</dbReference>
<dbReference type="PANTHER" id="PTHR36891">
    <property type="entry name" value="OS01G0127400 PROTEIN"/>
    <property type="match status" value="1"/>
</dbReference>
<name>A0A9D9H0C0_9BACT</name>
<gene>
    <name evidence="1" type="ORF">IAC76_05795</name>
</gene>
<evidence type="ECO:0000313" key="2">
    <source>
        <dbReference type="Proteomes" id="UP000823632"/>
    </source>
</evidence>
<dbReference type="AlphaFoldDB" id="A0A9D9H0C0"/>
<comment type="caution">
    <text evidence="1">The sequence shown here is derived from an EMBL/GenBank/DDBJ whole genome shotgun (WGS) entry which is preliminary data.</text>
</comment>
<protein>
    <submittedName>
        <fullName evidence="1">DUF3326 domain-containing protein</fullName>
    </submittedName>
</protein>
<dbReference type="Pfam" id="PF11805">
    <property type="entry name" value="DUF3326"/>
    <property type="match status" value="1"/>
</dbReference>
<accession>A0A9D9H0C0</accession>
<dbReference type="Proteomes" id="UP000823632">
    <property type="component" value="Unassembled WGS sequence"/>
</dbReference>